<reference evidence="2" key="1">
    <citation type="submission" date="2023-08" db="EMBL/GenBank/DDBJ databases">
        <authorList>
            <person name="Audoor S."/>
            <person name="Bilcke G."/>
        </authorList>
    </citation>
    <scope>NUCLEOTIDE SEQUENCE</scope>
</reference>
<proteinExistence type="predicted"/>
<evidence type="ECO:0000256" key="1">
    <source>
        <dbReference type="SAM" id="MobiDB-lite"/>
    </source>
</evidence>
<gene>
    <name evidence="2" type="ORF">CYCCA115_LOCUS18657</name>
</gene>
<dbReference type="EMBL" id="CAKOGP040002058">
    <property type="protein sequence ID" value="CAJ1960290.1"/>
    <property type="molecule type" value="Genomic_DNA"/>
</dbReference>
<evidence type="ECO:0000313" key="2">
    <source>
        <dbReference type="EMBL" id="CAJ1960290.1"/>
    </source>
</evidence>
<feature type="region of interest" description="Disordered" evidence="1">
    <location>
        <begin position="1"/>
        <end position="25"/>
    </location>
</feature>
<comment type="caution">
    <text evidence="2">The sequence shown here is derived from an EMBL/GenBank/DDBJ whole genome shotgun (WGS) entry which is preliminary data.</text>
</comment>
<organism evidence="2 3">
    <name type="scientific">Cylindrotheca closterium</name>
    <dbReference type="NCBI Taxonomy" id="2856"/>
    <lineage>
        <taxon>Eukaryota</taxon>
        <taxon>Sar</taxon>
        <taxon>Stramenopiles</taxon>
        <taxon>Ochrophyta</taxon>
        <taxon>Bacillariophyta</taxon>
        <taxon>Bacillariophyceae</taxon>
        <taxon>Bacillariophycidae</taxon>
        <taxon>Bacillariales</taxon>
        <taxon>Bacillariaceae</taxon>
        <taxon>Cylindrotheca</taxon>
    </lineage>
</organism>
<dbReference type="Proteomes" id="UP001295423">
    <property type="component" value="Unassembled WGS sequence"/>
</dbReference>
<feature type="compositionally biased region" description="Polar residues" evidence="1">
    <location>
        <begin position="1"/>
        <end position="11"/>
    </location>
</feature>
<keyword evidence="3" id="KW-1185">Reference proteome</keyword>
<protein>
    <submittedName>
        <fullName evidence="2">Uncharacterized protein</fullName>
    </submittedName>
</protein>
<name>A0AAD2JL42_9STRA</name>
<sequence length="71" mass="8247">MQTTFQRTALPTEQKPSKTHNRKKHRRRTLLVLVGYDCWLVCTDACITHSPVFFAKLYTIDISMVSQLSSF</sequence>
<evidence type="ECO:0000313" key="3">
    <source>
        <dbReference type="Proteomes" id="UP001295423"/>
    </source>
</evidence>
<dbReference type="AlphaFoldDB" id="A0AAD2JL42"/>
<accession>A0AAD2JL42</accession>